<accession>F2UU80</accession>
<dbReference type="SMART" id="SM01409">
    <property type="entry name" value="RNA_pol_Rpb6"/>
    <property type="match status" value="1"/>
</dbReference>
<dbReference type="GO" id="GO:0006366">
    <property type="term" value="P:transcription by RNA polymerase II"/>
    <property type="evidence" value="ECO:0007669"/>
    <property type="project" value="TreeGrafter"/>
</dbReference>
<evidence type="ECO:0000313" key="5">
    <source>
        <dbReference type="Proteomes" id="UP000243774"/>
    </source>
</evidence>
<dbReference type="PANTHER" id="PTHR47227">
    <property type="entry name" value="DNA-DIRECTED RNA POLYMERASE SUBUNIT K"/>
    <property type="match status" value="1"/>
</dbReference>
<evidence type="ECO:0000256" key="1">
    <source>
        <dbReference type="ARBA" id="ARBA00022478"/>
    </source>
</evidence>
<keyword evidence="1 3" id="KW-0240">DNA-directed RNA polymerase</keyword>
<dbReference type="GO" id="GO:0006360">
    <property type="term" value="P:transcription by RNA polymerase I"/>
    <property type="evidence" value="ECO:0007669"/>
    <property type="project" value="TreeGrafter"/>
</dbReference>
<comment type="function">
    <text evidence="3">DNA-dependent RNA polymerase (RNAP) catalyzes the transcription of DNA into RNA using the four ribonucleoside triphosphates as substrates.</text>
</comment>
<dbReference type="EMBL" id="GL876964">
    <property type="protein sequence ID" value="EGD71891.1"/>
    <property type="molecule type" value="Genomic_DNA"/>
</dbReference>
<evidence type="ECO:0000256" key="3">
    <source>
        <dbReference type="HAMAP-Rule" id="MF_00192"/>
    </source>
</evidence>
<evidence type="ECO:0000256" key="2">
    <source>
        <dbReference type="ARBA" id="ARBA00023163"/>
    </source>
</evidence>
<organism evidence="4 5">
    <name type="scientific">Candidatus Parvarchaeum acidophilus ARMAN-5_'5-way FS'</name>
    <dbReference type="NCBI Taxonomy" id="994838"/>
    <lineage>
        <taxon>Archaea</taxon>
        <taxon>Candidatus Parvarchaeota</taxon>
        <taxon>Candidatus Parvarchaeum</taxon>
    </lineage>
</organism>
<dbReference type="Proteomes" id="UP000243774">
    <property type="component" value="Unassembled WGS sequence"/>
</dbReference>
<gene>
    <name evidence="3" type="primary">rpo6</name>
    <name evidence="3" type="synonym">rpoK</name>
    <name evidence="4" type="ORF">CSMARM5_0054</name>
</gene>
<dbReference type="PANTHER" id="PTHR47227:SF5">
    <property type="entry name" value="DNA-DIRECTED RNA POLYMERASES I, II, AND III SUBUNIT RPABC2"/>
    <property type="match status" value="1"/>
</dbReference>
<dbReference type="GO" id="GO:0003899">
    <property type="term" value="F:DNA-directed RNA polymerase activity"/>
    <property type="evidence" value="ECO:0007669"/>
    <property type="project" value="UniProtKB-UniRule"/>
</dbReference>
<dbReference type="HAMAP" id="MF_00192">
    <property type="entry name" value="RNApol_arch_Rpo6"/>
    <property type="match status" value="1"/>
</dbReference>
<dbReference type="GO" id="GO:0000428">
    <property type="term" value="C:DNA-directed RNA polymerase complex"/>
    <property type="evidence" value="ECO:0007669"/>
    <property type="project" value="UniProtKB-KW"/>
</dbReference>
<keyword evidence="3" id="KW-0548">Nucleotidyltransferase</keyword>
<comment type="subunit">
    <text evidence="3">Part of the RNA polymerase complex.</text>
</comment>
<dbReference type="Pfam" id="PF01192">
    <property type="entry name" value="RNA_pol_Rpb6"/>
    <property type="match status" value="1"/>
</dbReference>
<dbReference type="GO" id="GO:0005737">
    <property type="term" value="C:cytoplasm"/>
    <property type="evidence" value="ECO:0007669"/>
    <property type="project" value="UniProtKB-SubCell"/>
</dbReference>
<dbReference type="SUPFAM" id="SSF63562">
    <property type="entry name" value="RPB6/omega subunit-like"/>
    <property type="match status" value="1"/>
</dbReference>
<keyword evidence="3" id="KW-0808">Transferase</keyword>
<dbReference type="InterPro" id="IPR006111">
    <property type="entry name" value="Rpo6/Rpb6"/>
</dbReference>
<comment type="subcellular location">
    <subcellularLocation>
        <location evidence="3">Cytoplasm</location>
    </subcellularLocation>
</comment>
<dbReference type="PIRSF" id="PIRSF000778">
    <property type="entry name" value="RpoK/RPB6"/>
    <property type="match status" value="1"/>
</dbReference>
<dbReference type="GO" id="GO:0003677">
    <property type="term" value="F:DNA binding"/>
    <property type="evidence" value="ECO:0007669"/>
    <property type="project" value="UniProtKB-UniRule"/>
</dbReference>
<reference evidence="4 5" key="1">
    <citation type="submission" date="2011-03" db="EMBL/GenBank/DDBJ databases">
        <title>A unique three-unit tRNA splicing endonuclease found in ultrasmall Archaea possesses broad substrate specificity.</title>
        <authorList>
            <person name="Fujishima K."/>
            <person name="Sugahara J."/>
            <person name="Miller C.S."/>
            <person name="Baker B.J."/>
            <person name="Di Giulio M."/>
            <person name="Tomita M."/>
            <person name="Banfield J.F."/>
            <person name="Kanai A."/>
        </authorList>
    </citation>
    <scope>NUCLEOTIDE SEQUENCE [LARGE SCALE GENOMIC DNA]</scope>
</reference>
<dbReference type="EC" id="2.7.7.6" evidence="3"/>
<dbReference type="AlphaFoldDB" id="F2UU80"/>
<keyword evidence="2 3" id="KW-0804">Transcription</keyword>
<dbReference type="GO" id="GO:0042797">
    <property type="term" value="P:tRNA transcription by RNA polymerase III"/>
    <property type="evidence" value="ECO:0007669"/>
    <property type="project" value="TreeGrafter"/>
</dbReference>
<dbReference type="Gene3D" id="3.90.940.10">
    <property type="match status" value="1"/>
</dbReference>
<comment type="catalytic activity">
    <reaction evidence="3">
        <text>RNA(n) + a ribonucleoside 5'-triphosphate = RNA(n+1) + diphosphate</text>
        <dbReference type="Rhea" id="RHEA:21248"/>
        <dbReference type="Rhea" id="RHEA-COMP:14527"/>
        <dbReference type="Rhea" id="RHEA-COMP:17342"/>
        <dbReference type="ChEBI" id="CHEBI:33019"/>
        <dbReference type="ChEBI" id="CHEBI:61557"/>
        <dbReference type="ChEBI" id="CHEBI:140395"/>
        <dbReference type="EC" id="2.7.7.6"/>
    </reaction>
</comment>
<dbReference type="InterPro" id="IPR036161">
    <property type="entry name" value="RPB6/omega-like_sf"/>
</dbReference>
<evidence type="ECO:0000313" key="4">
    <source>
        <dbReference type="EMBL" id="EGD71891.1"/>
    </source>
</evidence>
<dbReference type="HOGENOM" id="CLU_112527_5_0_2"/>
<dbReference type="InterPro" id="IPR006110">
    <property type="entry name" value="Pol_omega/Rpo6/RPB6"/>
</dbReference>
<dbReference type="NCBIfam" id="NF002208">
    <property type="entry name" value="PRK01099.1-3"/>
    <property type="match status" value="1"/>
</dbReference>
<proteinExistence type="inferred from homology"/>
<sequence>MENYNKFEKARLVGARALQLSSGAPPLIKINKKEDTYIDIAKRELEKGILPITVKRATD</sequence>
<name>F2UU80_PARA5</name>
<comment type="similarity">
    <text evidence="3">Belongs to the archaeal Rpo6/eukaryotic RPB6 RNA polymerase subunit family.</text>
</comment>
<keyword evidence="3" id="KW-0963">Cytoplasm</keyword>
<protein>
    <recommendedName>
        <fullName evidence="3">DNA-directed RNA polymerase subunit Rpo6</fullName>
        <ecNumber evidence="3">2.7.7.6</ecNumber>
    </recommendedName>
    <alternativeName>
        <fullName evidence="3">DNA-directed RNA polymerase subunit K</fullName>
    </alternativeName>
</protein>